<proteinExistence type="predicted"/>
<comment type="caution">
    <text evidence="2">The sequence shown here is derived from an EMBL/GenBank/DDBJ whole genome shotgun (WGS) entry which is preliminary data.</text>
</comment>
<evidence type="ECO:0000313" key="2">
    <source>
        <dbReference type="EMBL" id="KAJ4973383.1"/>
    </source>
</evidence>
<reference evidence="2" key="1">
    <citation type="journal article" date="2023" name="Plant J.">
        <title>The genome of the king protea, Protea cynaroides.</title>
        <authorList>
            <person name="Chang J."/>
            <person name="Duong T.A."/>
            <person name="Schoeman C."/>
            <person name="Ma X."/>
            <person name="Roodt D."/>
            <person name="Barker N."/>
            <person name="Li Z."/>
            <person name="Van de Peer Y."/>
            <person name="Mizrachi E."/>
        </authorList>
    </citation>
    <scope>NUCLEOTIDE SEQUENCE</scope>
    <source>
        <tissue evidence="2">Young leaves</tissue>
    </source>
</reference>
<evidence type="ECO:0000313" key="3">
    <source>
        <dbReference type="Proteomes" id="UP001141806"/>
    </source>
</evidence>
<name>A0A9Q0KMI2_9MAGN</name>
<evidence type="ECO:0000256" key="1">
    <source>
        <dbReference type="SAM" id="MobiDB-lite"/>
    </source>
</evidence>
<accession>A0A9Q0KMI2</accession>
<keyword evidence="3" id="KW-1185">Reference proteome</keyword>
<feature type="compositionally biased region" description="Low complexity" evidence="1">
    <location>
        <begin position="87"/>
        <end position="97"/>
    </location>
</feature>
<feature type="region of interest" description="Disordered" evidence="1">
    <location>
        <begin position="42"/>
        <end position="106"/>
    </location>
</feature>
<dbReference type="EMBL" id="JAMYWD010000004">
    <property type="protein sequence ID" value="KAJ4973383.1"/>
    <property type="molecule type" value="Genomic_DNA"/>
</dbReference>
<protein>
    <submittedName>
        <fullName evidence="2">Uncharacterized protein</fullName>
    </submittedName>
</protein>
<sequence length="122" mass="13033">MLGRVRASPLDCSELERPSPKIIKSDALSIYEATLEKLRLGSRRALGSSSMKTKTEAPSSSLSASPSSSDVQSVDTSAMNIEEVPCSSSLSASPNSSEVQSVADCSDQSMELEYCSSRIYKM</sequence>
<dbReference type="Proteomes" id="UP001141806">
    <property type="component" value="Unassembled WGS sequence"/>
</dbReference>
<gene>
    <name evidence="2" type="ORF">NE237_006557</name>
</gene>
<dbReference type="OrthoDB" id="60860at2759"/>
<organism evidence="2 3">
    <name type="scientific">Protea cynaroides</name>
    <dbReference type="NCBI Taxonomy" id="273540"/>
    <lineage>
        <taxon>Eukaryota</taxon>
        <taxon>Viridiplantae</taxon>
        <taxon>Streptophyta</taxon>
        <taxon>Embryophyta</taxon>
        <taxon>Tracheophyta</taxon>
        <taxon>Spermatophyta</taxon>
        <taxon>Magnoliopsida</taxon>
        <taxon>Proteales</taxon>
        <taxon>Proteaceae</taxon>
        <taxon>Protea</taxon>
    </lineage>
</organism>
<feature type="compositionally biased region" description="Low complexity" evidence="1">
    <location>
        <begin position="57"/>
        <end position="77"/>
    </location>
</feature>
<dbReference type="PANTHER" id="PTHR48238">
    <property type="entry name" value="BNACNNG09570D PROTEIN"/>
    <property type="match status" value="1"/>
</dbReference>
<dbReference type="AlphaFoldDB" id="A0A9Q0KMI2"/>
<dbReference type="PANTHER" id="PTHR48238:SF1">
    <property type="entry name" value="(RAPE) HYPOTHETICAL PROTEIN"/>
    <property type="match status" value="1"/>
</dbReference>